<dbReference type="AlphaFoldDB" id="A0A6N9V490"/>
<keyword evidence="1" id="KW-0812">Transmembrane</keyword>
<sequence length="191" mass="20943">MNSSANVRVPLCPPHTANPDPFKGVCTVCGVRLLDGVSVEQLVGRVESIVQEPIQPTGRIRGTWTEVLEEGDGQLWAYWVRPARNFAGYECIDTTNPDPTGEQLSGLLMAELAGLPAPAPSLGEIGEAWSRPKPSHRRSRWDRFKRWTRATAEREFVSIATPLCVFWGAALWVVLGNDGIAGLCSAVWSLF</sequence>
<comment type="caution">
    <text evidence="2">The sequence shown here is derived from an EMBL/GenBank/DDBJ whole genome shotgun (WGS) entry which is preliminary data.</text>
</comment>
<accession>A0A6N9V490</accession>
<evidence type="ECO:0000313" key="2">
    <source>
        <dbReference type="EMBL" id="NEB22132.1"/>
    </source>
</evidence>
<gene>
    <name evidence="2" type="ORF">G3I46_37500</name>
</gene>
<evidence type="ECO:0000313" key="3">
    <source>
        <dbReference type="Proteomes" id="UP000469545"/>
    </source>
</evidence>
<protein>
    <submittedName>
        <fullName evidence="2">Uncharacterized protein</fullName>
    </submittedName>
</protein>
<keyword evidence="3" id="KW-1185">Reference proteome</keyword>
<dbReference type="RefSeq" id="WP_164143456.1">
    <property type="nucleotide sequence ID" value="NZ_JAAGMB010000897.1"/>
</dbReference>
<name>A0A6N9V490_9ACTN</name>
<feature type="transmembrane region" description="Helical" evidence="1">
    <location>
        <begin position="156"/>
        <end position="175"/>
    </location>
</feature>
<dbReference type="EMBL" id="JAAGMB010000897">
    <property type="protein sequence ID" value="NEB22132.1"/>
    <property type="molecule type" value="Genomic_DNA"/>
</dbReference>
<dbReference type="Proteomes" id="UP000469545">
    <property type="component" value="Unassembled WGS sequence"/>
</dbReference>
<reference evidence="2 3" key="1">
    <citation type="submission" date="2020-01" db="EMBL/GenBank/DDBJ databases">
        <title>Insect and environment-associated Actinomycetes.</title>
        <authorList>
            <person name="Currrie C."/>
            <person name="Chevrette M."/>
            <person name="Carlson C."/>
            <person name="Stubbendieck R."/>
            <person name="Wendt-Pienkowski E."/>
        </authorList>
    </citation>
    <scope>NUCLEOTIDE SEQUENCE [LARGE SCALE GENOMIC DNA]</scope>
    <source>
        <strain evidence="2 3">SID14172</strain>
    </source>
</reference>
<keyword evidence="1" id="KW-1133">Transmembrane helix</keyword>
<keyword evidence="1" id="KW-0472">Membrane</keyword>
<organism evidence="2 3">
    <name type="scientific">Streptomyces coelicoflavus</name>
    <dbReference type="NCBI Taxonomy" id="285562"/>
    <lineage>
        <taxon>Bacteria</taxon>
        <taxon>Bacillati</taxon>
        <taxon>Actinomycetota</taxon>
        <taxon>Actinomycetes</taxon>
        <taxon>Kitasatosporales</taxon>
        <taxon>Streptomycetaceae</taxon>
        <taxon>Streptomyces</taxon>
    </lineage>
</organism>
<evidence type="ECO:0000256" key="1">
    <source>
        <dbReference type="SAM" id="Phobius"/>
    </source>
</evidence>
<proteinExistence type="predicted"/>